<dbReference type="SMART" id="SM00091">
    <property type="entry name" value="PAS"/>
    <property type="match status" value="3"/>
</dbReference>
<keyword evidence="4" id="KW-0808">Transferase</keyword>
<dbReference type="InterPro" id="IPR036890">
    <property type="entry name" value="HATPase_C_sf"/>
</dbReference>
<keyword evidence="3 6" id="KW-0597">Phosphoprotein</keyword>
<organism evidence="11">
    <name type="scientific">Solibacter usitatus (strain Ellin6076)</name>
    <dbReference type="NCBI Taxonomy" id="234267"/>
    <lineage>
        <taxon>Bacteria</taxon>
        <taxon>Pseudomonadati</taxon>
        <taxon>Acidobacteriota</taxon>
        <taxon>Terriglobia</taxon>
        <taxon>Bryobacterales</taxon>
        <taxon>Solibacteraceae</taxon>
        <taxon>Candidatus Solibacter</taxon>
    </lineage>
</organism>
<dbReference type="PROSITE" id="PS50109">
    <property type="entry name" value="HIS_KIN"/>
    <property type="match status" value="1"/>
</dbReference>
<dbReference type="Pfam" id="PF08447">
    <property type="entry name" value="PAS_3"/>
    <property type="match status" value="2"/>
</dbReference>
<dbReference type="KEGG" id="sus:Acid_7198"/>
<dbReference type="eggNOG" id="COG2202">
    <property type="taxonomic scope" value="Bacteria"/>
</dbReference>
<dbReference type="InterPro" id="IPR013656">
    <property type="entry name" value="PAS_4"/>
</dbReference>
<dbReference type="EC" id="2.7.13.3" evidence="2"/>
<dbReference type="Pfam" id="PF08448">
    <property type="entry name" value="PAS_4"/>
    <property type="match status" value="1"/>
</dbReference>
<evidence type="ECO:0000313" key="11">
    <source>
        <dbReference type="EMBL" id="ABJ88109.1"/>
    </source>
</evidence>
<dbReference type="EMBL" id="CP000473">
    <property type="protein sequence ID" value="ABJ88109.1"/>
    <property type="molecule type" value="Genomic_DNA"/>
</dbReference>
<dbReference type="InterPro" id="IPR005467">
    <property type="entry name" value="His_kinase_dom"/>
</dbReference>
<dbReference type="PROSITE" id="PS50113">
    <property type="entry name" value="PAC"/>
    <property type="match status" value="3"/>
</dbReference>
<dbReference type="FunCoup" id="Q01QG1">
    <property type="interactions" value="321"/>
</dbReference>
<reference evidence="11" key="1">
    <citation type="submission" date="2006-10" db="EMBL/GenBank/DDBJ databases">
        <title>Complete sequence of Solibacter usitatus Ellin6076.</title>
        <authorList>
            <consortium name="US DOE Joint Genome Institute"/>
            <person name="Copeland A."/>
            <person name="Lucas S."/>
            <person name="Lapidus A."/>
            <person name="Barry K."/>
            <person name="Detter J.C."/>
            <person name="Glavina del Rio T."/>
            <person name="Hammon N."/>
            <person name="Israni S."/>
            <person name="Dalin E."/>
            <person name="Tice H."/>
            <person name="Pitluck S."/>
            <person name="Thompson L.S."/>
            <person name="Brettin T."/>
            <person name="Bruce D."/>
            <person name="Han C."/>
            <person name="Tapia R."/>
            <person name="Gilna P."/>
            <person name="Schmutz J."/>
            <person name="Larimer F."/>
            <person name="Land M."/>
            <person name="Hauser L."/>
            <person name="Kyrpides N."/>
            <person name="Mikhailova N."/>
            <person name="Janssen P.H."/>
            <person name="Kuske C.R."/>
            <person name="Richardson P."/>
        </authorList>
    </citation>
    <scope>NUCLEOTIDE SEQUENCE</scope>
    <source>
        <strain evidence="11">Ellin6076</strain>
    </source>
</reference>
<dbReference type="eggNOG" id="COG0745">
    <property type="taxonomic scope" value="Bacteria"/>
</dbReference>
<dbReference type="STRING" id="234267.Acid_7198"/>
<dbReference type="InterPro" id="IPR036097">
    <property type="entry name" value="HisK_dim/P_sf"/>
</dbReference>
<evidence type="ECO:0000256" key="4">
    <source>
        <dbReference type="ARBA" id="ARBA00022679"/>
    </source>
</evidence>
<feature type="domain" description="PAS" evidence="9">
    <location>
        <begin position="4"/>
        <end position="74"/>
    </location>
</feature>
<dbReference type="Gene3D" id="3.30.450.20">
    <property type="entry name" value="PAS domain"/>
    <property type="match status" value="3"/>
</dbReference>
<gene>
    <name evidence="11" type="ordered locus">Acid_7198</name>
</gene>
<dbReference type="SMART" id="SM00448">
    <property type="entry name" value="REC"/>
    <property type="match status" value="1"/>
</dbReference>
<evidence type="ECO:0000259" key="7">
    <source>
        <dbReference type="PROSITE" id="PS50109"/>
    </source>
</evidence>
<dbReference type="CDD" id="cd00156">
    <property type="entry name" value="REC"/>
    <property type="match status" value="1"/>
</dbReference>
<feature type="domain" description="Response regulatory" evidence="8">
    <location>
        <begin position="637"/>
        <end position="753"/>
    </location>
</feature>
<dbReference type="Pfam" id="PF00072">
    <property type="entry name" value="Response_reg"/>
    <property type="match status" value="1"/>
</dbReference>
<feature type="domain" description="PAC" evidence="10">
    <location>
        <begin position="203"/>
        <end position="255"/>
    </location>
</feature>
<dbReference type="PRINTS" id="PR00344">
    <property type="entry name" value="BCTRLSENSOR"/>
</dbReference>
<dbReference type="InterPro" id="IPR003594">
    <property type="entry name" value="HATPase_dom"/>
</dbReference>
<dbReference type="InterPro" id="IPR003661">
    <property type="entry name" value="HisK_dim/P_dom"/>
</dbReference>
<dbReference type="InParanoid" id="Q01QG1"/>
<dbReference type="SUPFAM" id="SSF47384">
    <property type="entry name" value="Homodimeric domain of signal transducing histidine kinase"/>
    <property type="match status" value="1"/>
</dbReference>
<dbReference type="PROSITE" id="PS50110">
    <property type="entry name" value="RESPONSE_REGULATORY"/>
    <property type="match status" value="1"/>
</dbReference>
<evidence type="ECO:0000256" key="6">
    <source>
        <dbReference type="PROSITE-ProRule" id="PRU00169"/>
    </source>
</evidence>
<feature type="modified residue" description="4-aspartylphosphate" evidence="6">
    <location>
        <position position="688"/>
    </location>
</feature>
<dbReference type="SUPFAM" id="SSF52172">
    <property type="entry name" value="CheY-like"/>
    <property type="match status" value="1"/>
</dbReference>
<evidence type="ECO:0000259" key="8">
    <source>
        <dbReference type="PROSITE" id="PS50110"/>
    </source>
</evidence>
<proteinExistence type="predicted"/>
<evidence type="ECO:0000256" key="2">
    <source>
        <dbReference type="ARBA" id="ARBA00012438"/>
    </source>
</evidence>
<evidence type="ECO:0000256" key="3">
    <source>
        <dbReference type="ARBA" id="ARBA00022553"/>
    </source>
</evidence>
<dbReference type="HOGENOM" id="CLU_000445_114_51_0"/>
<dbReference type="InterPro" id="IPR013655">
    <property type="entry name" value="PAS_fold_3"/>
</dbReference>
<dbReference type="SMART" id="SM00086">
    <property type="entry name" value="PAC"/>
    <property type="match status" value="3"/>
</dbReference>
<dbReference type="Gene3D" id="3.40.50.2300">
    <property type="match status" value="1"/>
</dbReference>
<dbReference type="SUPFAM" id="SSF55874">
    <property type="entry name" value="ATPase domain of HSP90 chaperone/DNA topoisomerase II/histidine kinase"/>
    <property type="match status" value="1"/>
</dbReference>
<dbReference type="GO" id="GO:0000155">
    <property type="term" value="F:phosphorelay sensor kinase activity"/>
    <property type="evidence" value="ECO:0007669"/>
    <property type="project" value="InterPro"/>
</dbReference>
<evidence type="ECO:0000259" key="10">
    <source>
        <dbReference type="PROSITE" id="PS50113"/>
    </source>
</evidence>
<protein>
    <recommendedName>
        <fullName evidence="2">histidine kinase</fullName>
        <ecNumber evidence="2">2.7.13.3</ecNumber>
    </recommendedName>
</protein>
<dbReference type="SMART" id="SM00387">
    <property type="entry name" value="HATPase_c"/>
    <property type="match status" value="1"/>
</dbReference>
<feature type="domain" description="Histidine kinase" evidence="7">
    <location>
        <begin position="393"/>
        <end position="613"/>
    </location>
</feature>
<name>Q01QG1_SOLUE</name>
<feature type="domain" description="PAS" evidence="9">
    <location>
        <begin position="129"/>
        <end position="199"/>
    </location>
</feature>
<dbReference type="InterPro" id="IPR035965">
    <property type="entry name" value="PAS-like_dom_sf"/>
</dbReference>
<dbReference type="InterPro" id="IPR000700">
    <property type="entry name" value="PAS-assoc_C"/>
</dbReference>
<evidence type="ECO:0000256" key="5">
    <source>
        <dbReference type="ARBA" id="ARBA00022777"/>
    </source>
</evidence>
<comment type="catalytic activity">
    <reaction evidence="1">
        <text>ATP + protein L-histidine = ADP + protein N-phospho-L-histidine.</text>
        <dbReference type="EC" id="2.7.13.3"/>
    </reaction>
</comment>
<dbReference type="AlphaFoldDB" id="Q01QG1"/>
<feature type="domain" description="PAC" evidence="10">
    <location>
        <begin position="76"/>
        <end position="128"/>
    </location>
</feature>
<accession>Q01QG1</accession>
<dbReference type="PANTHER" id="PTHR43304:SF1">
    <property type="entry name" value="PAC DOMAIN-CONTAINING PROTEIN"/>
    <property type="match status" value="1"/>
</dbReference>
<dbReference type="Gene3D" id="1.10.287.130">
    <property type="match status" value="1"/>
</dbReference>
<evidence type="ECO:0000259" key="9">
    <source>
        <dbReference type="PROSITE" id="PS50112"/>
    </source>
</evidence>
<dbReference type="CDD" id="cd00082">
    <property type="entry name" value="HisKA"/>
    <property type="match status" value="1"/>
</dbReference>
<dbReference type="InterPro" id="IPR011006">
    <property type="entry name" value="CheY-like_superfamily"/>
</dbReference>
<dbReference type="InterPro" id="IPR001789">
    <property type="entry name" value="Sig_transdc_resp-reg_receiver"/>
</dbReference>
<dbReference type="NCBIfam" id="TIGR00229">
    <property type="entry name" value="sensory_box"/>
    <property type="match status" value="3"/>
</dbReference>
<keyword evidence="5 11" id="KW-0418">Kinase</keyword>
<dbReference type="CDD" id="cd00130">
    <property type="entry name" value="PAS"/>
    <property type="match status" value="3"/>
</dbReference>
<dbReference type="PROSITE" id="PS50112">
    <property type="entry name" value="PAS"/>
    <property type="match status" value="3"/>
</dbReference>
<dbReference type="InterPro" id="IPR004358">
    <property type="entry name" value="Sig_transdc_His_kin-like_C"/>
</dbReference>
<dbReference type="OrthoDB" id="9761183at2"/>
<feature type="domain" description="PAS" evidence="9">
    <location>
        <begin position="256"/>
        <end position="326"/>
    </location>
</feature>
<feature type="domain" description="PAC" evidence="10">
    <location>
        <begin position="329"/>
        <end position="380"/>
    </location>
</feature>
<dbReference type="InterPro" id="IPR052162">
    <property type="entry name" value="Sensor_kinase/Photoreceptor"/>
</dbReference>
<dbReference type="InterPro" id="IPR000014">
    <property type="entry name" value="PAS"/>
</dbReference>
<evidence type="ECO:0000256" key="1">
    <source>
        <dbReference type="ARBA" id="ARBA00000085"/>
    </source>
</evidence>
<dbReference type="InterPro" id="IPR001610">
    <property type="entry name" value="PAC"/>
</dbReference>
<dbReference type="SUPFAM" id="SSF55785">
    <property type="entry name" value="PYP-like sensor domain (PAS domain)"/>
    <property type="match status" value="3"/>
</dbReference>
<dbReference type="SMART" id="SM00388">
    <property type="entry name" value="HisKA"/>
    <property type="match status" value="1"/>
</dbReference>
<dbReference type="eggNOG" id="COG4191">
    <property type="taxonomic scope" value="Bacteria"/>
</dbReference>
<dbReference type="PANTHER" id="PTHR43304">
    <property type="entry name" value="PHYTOCHROME-LIKE PROTEIN CPH1"/>
    <property type="match status" value="1"/>
</dbReference>
<sequence>MTVTDEMYRRVVMAVPEGIWVVDPEGRTIFSNQRMAEILGVAFESMPQQSCFTCVYPEDADSARSNFARALAGDRRPFDFRLQRADGSPVWVSITCMPMNNDDGVPFGLLGMFSEITERKLAVDALRASEERLWEIINVASVGVAQTDLTARLEMVNDRFCAIFGYAREELLGKSLRELSHPDDLLNIVEQTRRLLSGEIPYLCVDKRHIRKDGAIIWSRVHKSCIRDLAGQPTHTIVVLEEITEAVLAQAALKESEERFRAMADSAPVLISLWDTGLNPIFCSSHLLAFAGRTEEQLRTGGFEDLVHPDDLERVDAAVRAAVQRQGAFEIEVRMRRADGEYRSMLTNGTPRFAAGTYAGYVMITVDITEFKRKQEYLMAMQKLESLGVLAAGIAHDFNNLLGGILASAELISAGGEQGAPLDEESLLRIRTAAIRGGEIVRQLMAYGGEESQAFSSVEIPQLVNEMLELLKISISKRAVLNVDFPAGLPSVRANTAQLRQVVLNLIVNASEALEDTQGVIAITAARVSGDDYQPAVLASQDYVSLTVSDSGCGMTEEVQARIFDPFFTSKFAGRGLGLASVQGIIRSHGGAIHVTSAPGRGSRFEVLLPVASEPVSEPAAPAEPGASSEGDPMAATVLIVEDEEALRTAVSKMLRLRGFRVLESGDGADALNLLRRNAPPVDVVLLDLNLPGASGPEVLAELQAIRPGAKVILTSAYSRERVQAGLGGELNWPYIRKPYQLAELTALLLSISRGAAGGQ</sequence>
<dbReference type="Gene3D" id="3.30.565.10">
    <property type="entry name" value="Histidine kinase-like ATPase, C-terminal domain"/>
    <property type="match status" value="1"/>
</dbReference>
<dbReference type="Pfam" id="PF02518">
    <property type="entry name" value="HATPase_c"/>
    <property type="match status" value="1"/>
</dbReference>